<keyword evidence="13" id="KW-1185">Reference proteome</keyword>
<evidence type="ECO:0000256" key="1">
    <source>
        <dbReference type="ARBA" id="ARBA00001614"/>
    </source>
</evidence>
<evidence type="ECO:0000256" key="2">
    <source>
        <dbReference type="ARBA" id="ARBA00001913"/>
    </source>
</evidence>
<comment type="similarity">
    <text evidence="4 11">Belongs to the aldose epimerase family.</text>
</comment>
<evidence type="ECO:0000256" key="9">
    <source>
        <dbReference type="ARBA" id="ARBA00023235"/>
    </source>
</evidence>
<dbReference type="PANTHER" id="PTHR10091">
    <property type="entry name" value="ALDOSE-1-EPIMERASE"/>
    <property type="match status" value="1"/>
</dbReference>
<proteinExistence type="inferred from homology"/>
<dbReference type="RefSeq" id="WP_311485144.1">
    <property type="nucleotide sequence ID" value="NZ_JAVRHP010000074.1"/>
</dbReference>
<comment type="catalytic activity">
    <reaction evidence="1 11">
        <text>alpha-D-glucose = beta-D-glucose</text>
        <dbReference type="Rhea" id="RHEA:10264"/>
        <dbReference type="ChEBI" id="CHEBI:15903"/>
        <dbReference type="ChEBI" id="CHEBI:17925"/>
        <dbReference type="EC" id="5.1.3.3"/>
    </reaction>
</comment>
<dbReference type="InterPro" id="IPR018052">
    <property type="entry name" value="Ald1_epimerase_CS"/>
</dbReference>
<dbReference type="Proteomes" id="UP001248819">
    <property type="component" value="Unassembled WGS sequence"/>
</dbReference>
<evidence type="ECO:0000256" key="5">
    <source>
        <dbReference type="ARBA" id="ARBA00011245"/>
    </source>
</evidence>
<sequence>MEHSKQKDLKLIKLRNKNQTELEILNFGATLFSLKMDDSSGKRVNLIVSPKRPEDFLTTRYKDCEKFFGASIGRFAGRINKGEFSIESENYVLPQKNGVHLHGGDGFQYKFWEVEEENSGTNPSVTLSYFSKDGEEGYPGNLKVQVNYTLSEDDTLSITYTAETDKETIINLTNHTYFNLNGEGSVGDHFLFINADKILEIDDKKLPTGDLINLRKHPKNFGKNKLIGNRHLDDTFVLNSDDQEVSARLFSPITGIKMEMRTNQHAIIAYVPEELPSTLNYQTNISEEYPSICLEAQNFPDAPNFRNFPSSKLAPGEKYLNEISLSFTVKK</sequence>
<name>A0ABU3CXA8_9FLAO</name>
<evidence type="ECO:0000256" key="10">
    <source>
        <dbReference type="ARBA" id="ARBA00023277"/>
    </source>
</evidence>
<evidence type="ECO:0000313" key="13">
    <source>
        <dbReference type="Proteomes" id="UP001248819"/>
    </source>
</evidence>
<keyword evidence="10 11" id="KW-0119">Carbohydrate metabolism</keyword>
<gene>
    <name evidence="12" type="ORF">RM529_12650</name>
</gene>
<dbReference type="GO" id="GO:0016853">
    <property type="term" value="F:isomerase activity"/>
    <property type="evidence" value="ECO:0007669"/>
    <property type="project" value="UniProtKB-KW"/>
</dbReference>
<dbReference type="EMBL" id="JAVRHP010000074">
    <property type="protein sequence ID" value="MDT0651002.1"/>
    <property type="molecule type" value="Genomic_DNA"/>
</dbReference>
<dbReference type="SUPFAM" id="SSF74650">
    <property type="entry name" value="Galactose mutarotase-like"/>
    <property type="match status" value="1"/>
</dbReference>
<dbReference type="InterPro" id="IPR047215">
    <property type="entry name" value="Galactose_mutarotase-like"/>
</dbReference>
<evidence type="ECO:0000256" key="6">
    <source>
        <dbReference type="ARBA" id="ARBA00013185"/>
    </source>
</evidence>
<dbReference type="PANTHER" id="PTHR10091:SF0">
    <property type="entry name" value="GALACTOSE MUTAROTASE"/>
    <property type="match status" value="1"/>
</dbReference>
<dbReference type="InterPro" id="IPR011013">
    <property type="entry name" value="Gal_mutarotase_sf_dom"/>
</dbReference>
<evidence type="ECO:0000313" key="12">
    <source>
        <dbReference type="EMBL" id="MDT0651002.1"/>
    </source>
</evidence>
<keyword evidence="9 11" id="KW-0413">Isomerase</keyword>
<evidence type="ECO:0000256" key="4">
    <source>
        <dbReference type="ARBA" id="ARBA00006206"/>
    </source>
</evidence>
<reference evidence="12 13" key="1">
    <citation type="submission" date="2023-09" db="EMBL/GenBank/DDBJ databases">
        <authorList>
            <person name="Rey-Velasco X."/>
        </authorList>
    </citation>
    <scope>NUCLEOTIDE SEQUENCE [LARGE SCALE GENOMIC DNA]</scope>
    <source>
        <strain evidence="12 13">F297</strain>
    </source>
</reference>
<dbReference type="Pfam" id="PF01263">
    <property type="entry name" value="Aldose_epim"/>
    <property type="match status" value="1"/>
</dbReference>
<comment type="subunit">
    <text evidence="5">Monomer.</text>
</comment>
<dbReference type="PIRSF" id="PIRSF005096">
    <property type="entry name" value="GALM"/>
    <property type="match status" value="1"/>
</dbReference>
<evidence type="ECO:0000256" key="11">
    <source>
        <dbReference type="PIRNR" id="PIRNR005096"/>
    </source>
</evidence>
<dbReference type="PROSITE" id="PS00545">
    <property type="entry name" value="ALDOSE_1_EPIMERASE"/>
    <property type="match status" value="1"/>
</dbReference>
<comment type="pathway">
    <text evidence="3 11">Carbohydrate metabolism; hexose metabolism.</text>
</comment>
<comment type="caution">
    <text evidence="12">The sequence shown here is derived from an EMBL/GenBank/DDBJ whole genome shotgun (WGS) entry which is preliminary data.</text>
</comment>
<dbReference type="EC" id="5.1.3.3" evidence="6 11"/>
<dbReference type="CDD" id="cd09019">
    <property type="entry name" value="galactose_mutarotase_like"/>
    <property type="match status" value="1"/>
</dbReference>
<protein>
    <recommendedName>
        <fullName evidence="7 11">Aldose 1-epimerase</fullName>
        <ecNumber evidence="6 11">5.1.3.3</ecNumber>
    </recommendedName>
</protein>
<dbReference type="InterPro" id="IPR008183">
    <property type="entry name" value="Aldose_1/G6P_1-epimerase"/>
</dbReference>
<comment type="cofactor">
    <cofactor evidence="2">
        <name>Ca(2+)</name>
        <dbReference type="ChEBI" id="CHEBI:29108"/>
    </cofactor>
</comment>
<evidence type="ECO:0000256" key="7">
    <source>
        <dbReference type="ARBA" id="ARBA00014165"/>
    </source>
</evidence>
<evidence type="ECO:0000256" key="8">
    <source>
        <dbReference type="ARBA" id="ARBA00022837"/>
    </source>
</evidence>
<dbReference type="InterPro" id="IPR015443">
    <property type="entry name" value="Aldose_1-epimerase"/>
</dbReference>
<organism evidence="12 13">
    <name type="scientific">Autumnicola edwardsiae</name>
    <dbReference type="NCBI Taxonomy" id="3075594"/>
    <lineage>
        <taxon>Bacteria</taxon>
        <taxon>Pseudomonadati</taxon>
        <taxon>Bacteroidota</taxon>
        <taxon>Flavobacteriia</taxon>
        <taxon>Flavobacteriales</taxon>
        <taxon>Flavobacteriaceae</taxon>
        <taxon>Autumnicola</taxon>
    </lineage>
</organism>
<dbReference type="Gene3D" id="2.70.98.10">
    <property type="match status" value="1"/>
</dbReference>
<keyword evidence="8" id="KW-0106">Calcium</keyword>
<dbReference type="InterPro" id="IPR014718">
    <property type="entry name" value="GH-type_carb-bd"/>
</dbReference>
<evidence type="ECO:0000256" key="3">
    <source>
        <dbReference type="ARBA" id="ARBA00005028"/>
    </source>
</evidence>
<accession>A0ABU3CXA8</accession>